<dbReference type="Gene3D" id="1.25.40.10">
    <property type="entry name" value="Tetratricopeptide repeat domain"/>
    <property type="match status" value="1"/>
</dbReference>
<dbReference type="SMART" id="SM00256">
    <property type="entry name" value="FBOX"/>
    <property type="match status" value="1"/>
</dbReference>
<dbReference type="Gene3D" id="3.80.10.10">
    <property type="entry name" value="Ribonuclease Inhibitor"/>
    <property type="match status" value="1"/>
</dbReference>
<dbReference type="InterPro" id="IPR032675">
    <property type="entry name" value="LRR_dom_sf"/>
</dbReference>
<dbReference type="InterPro" id="IPR013105">
    <property type="entry name" value="TPR_2"/>
</dbReference>
<evidence type="ECO:0000256" key="3">
    <source>
        <dbReference type="PROSITE-ProRule" id="PRU00339"/>
    </source>
</evidence>
<dbReference type="Pfam" id="PF12937">
    <property type="entry name" value="F-box-like"/>
    <property type="match status" value="1"/>
</dbReference>
<dbReference type="Proteomes" id="UP000800038">
    <property type="component" value="Unassembled WGS sequence"/>
</dbReference>
<proteinExistence type="predicted"/>
<feature type="domain" description="F-box" evidence="4">
    <location>
        <begin position="131"/>
        <end position="178"/>
    </location>
</feature>
<evidence type="ECO:0000313" key="5">
    <source>
        <dbReference type="EMBL" id="KAF1937640.1"/>
    </source>
</evidence>
<dbReference type="SMART" id="SM00028">
    <property type="entry name" value="TPR"/>
    <property type="match status" value="2"/>
</dbReference>
<keyword evidence="1" id="KW-0677">Repeat</keyword>
<name>A0A6A5SD72_9PLEO</name>
<evidence type="ECO:0000256" key="1">
    <source>
        <dbReference type="ARBA" id="ARBA00022737"/>
    </source>
</evidence>
<dbReference type="InterPro" id="IPR036047">
    <property type="entry name" value="F-box-like_dom_sf"/>
</dbReference>
<gene>
    <name evidence="5" type="ORF">EJ02DRAFT_411903</name>
</gene>
<dbReference type="PROSITE" id="PS50005">
    <property type="entry name" value="TPR"/>
    <property type="match status" value="1"/>
</dbReference>
<dbReference type="CDD" id="cd09917">
    <property type="entry name" value="F-box_SF"/>
    <property type="match status" value="1"/>
</dbReference>
<dbReference type="InterPro" id="IPR019734">
    <property type="entry name" value="TPR_rpt"/>
</dbReference>
<dbReference type="SUPFAM" id="SSF52047">
    <property type="entry name" value="RNI-like"/>
    <property type="match status" value="1"/>
</dbReference>
<dbReference type="OrthoDB" id="629492at2759"/>
<evidence type="ECO:0000313" key="6">
    <source>
        <dbReference type="Proteomes" id="UP000800038"/>
    </source>
</evidence>
<organism evidence="5 6">
    <name type="scientific">Clathrospora elynae</name>
    <dbReference type="NCBI Taxonomy" id="706981"/>
    <lineage>
        <taxon>Eukaryota</taxon>
        <taxon>Fungi</taxon>
        <taxon>Dikarya</taxon>
        <taxon>Ascomycota</taxon>
        <taxon>Pezizomycotina</taxon>
        <taxon>Dothideomycetes</taxon>
        <taxon>Pleosporomycetidae</taxon>
        <taxon>Pleosporales</taxon>
        <taxon>Diademaceae</taxon>
        <taxon>Clathrospora</taxon>
    </lineage>
</organism>
<dbReference type="Pfam" id="PF07719">
    <property type="entry name" value="TPR_2"/>
    <property type="match status" value="1"/>
</dbReference>
<dbReference type="PROSITE" id="PS50181">
    <property type="entry name" value="FBOX"/>
    <property type="match status" value="1"/>
</dbReference>
<dbReference type="Gene3D" id="1.20.1280.50">
    <property type="match status" value="1"/>
</dbReference>
<dbReference type="InterPro" id="IPR001810">
    <property type="entry name" value="F-box_dom"/>
</dbReference>
<dbReference type="GO" id="GO:0051879">
    <property type="term" value="F:Hsp90 protein binding"/>
    <property type="evidence" value="ECO:0007669"/>
    <property type="project" value="TreeGrafter"/>
</dbReference>
<dbReference type="AlphaFoldDB" id="A0A6A5SD72"/>
<dbReference type="SUPFAM" id="SSF48452">
    <property type="entry name" value="TPR-like"/>
    <property type="match status" value="1"/>
</dbReference>
<dbReference type="EMBL" id="ML976130">
    <property type="protein sequence ID" value="KAF1937640.1"/>
    <property type="molecule type" value="Genomic_DNA"/>
</dbReference>
<feature type="repeat" description="TPR" evidence="3">
    <location>
        <begin position="7"/>
        <end position="40"/>
    </location>
</feature>
<evidence type="ECO:0000259" key="4">
    <source>
        <dbReference type="PROSITE" id="PS50181"/>
    </source>
</evidence>
<accession>A0A6A5SD72</accession>
<keyword evidence="2 3" id="KW-0802">TPR repeat</keyword>
<dbReference type="SUPFAM" id="SSF81383">
    <property type="entry name" value="F-box domain"/>
    <property type="match status" value="1"/>
</dbReference>
<sequence>MARNMSPDEYQELGRRYYKLKQYDKAVEAFTQGIEAFPTVSLYDHRAATYDKLEDFNAAIKDGRDMIRLDKKNVKGYLRTASVLEKIKKPETALGIYKYGMKNVPVGENNFELLQQLHNKLTRKLSPAQAIDPFTVLPIELAEMVLEYISFRHMVNCMRVSRGWRDYLSQRPKLWLHLDLSGARKPVPRSFVNMAFKRSESRMTRVTVHRFEHMDMLKNLAKAAKHLTELEFISVPHTMSSTLVDIVKSGPSLRKFVVHPEITLNTATTIVSNRPGFEQVTLNGVKFSNYQAVWQGPFPDMKTFTMQLVDSMSAYQISLTDLLSQAPSLESITLSNLSNLNEPMGWPEDLAQLPPLTSIVLKRVFCTFIPVLPPTLQKLVIEHNGMRLLDGIKASLLRARVPELTHLTLSGFSALSADRLDEFLDSCVVEGSVLELRDAKPLKYLTIRGLLRNGDGDTGLFKGPGSLLGRSPRILTRALETLDIATMPCNDDEIEHLLTYETGLTSIDLSCTNITGASLKMLADKLPTLKTIKADNCPKINGRDAIHYAERKGISVSCQMGEQKGSRRIRYA</sequence>
<dbReference type="PANTHER" id="PTHR22904">
    <property type="entry name" value="TPR REPEAT CONTAINING PROTEIN"/>
    <property type="match status" value="1"/>
</dbReference>
<dbReference type="InterPro" id="IPR011990">
    <property type="entry name" value="TPR-like_helical_dom_sf"/>
</dbReference>
<protein>
    <recommendedName>
        <fullName evidence="4">F-box domain-containing protein</fullName>
    </recommendedName>
</protein>
<evidence type="ECO:0000256" key="2">
    <source>
        <dbReference type="ARBA" id="ARBA00022803"/>
    </source>
</evidence>
<keyword evidence="6" id="KW-1185">Reference proteome</keyword>
<dbReference type="PANTHER" id="PTHR22904:SF523">
    <property type="entry name" value="STRESS-INDUCED-PHOSPHOPROTEIN 1"/>
    <property type="match status" value="1"/>
</dbReference>
<reference evidence="5" key="1">
    <citation type="journal article" date="2020" name="Stud. Mycol.">
        <title>101 Dothideomycetes genomes: a test case for predicting lifestyles and emergence of pathogens.</title>
        <authorList>
            <person name="Haridas S."/>
            <person name="Albert R."/>
            <person name="Binder M."/>
            <person name="Bloem J."/>
            <person name="Labutti K."/>
            <person name="Salamov A."/>
            <person name="Andreopoulos B."/>
            <person name="Baker S."/>
            <person name="Barry K."/>
            <person name="Bills G."/>
            <person name="Bluhm B."/>
            <person name="Cannon C."/>
            <person name="Castanera R."/>
            <person name="Culley D."/>
            <person name="Daum C."/>
            <person name="Ezra D."/>
            <person name="Gonzalez J."/>
            <person name="Henrissat B."/>
            <person name="Kuo A."/>
            <person name="Liang C."/>
            <person name="Lipzen A."/>
            <person name="Lutzoni F."/>
            <person name="Magnuson J."/>
            <person name="Mondo S."/>
            <person name="Nolan M."/>
            <person name="Ohm R."/>
            <person name="Pangilinan J."/>
            <person name="Park H.-J."/>
            <person name="Ramirez L."/>
            <person name="Alfaro M."/>
            <person name="Sun H."/>
            <person name="Tritt A."/>
            <person name="Yoshinaga Y."/>
            <person name="Zwiers L.-H."/>
            <person name="Turgeon B."/>
            <person name="Goodwin S."/>
            <person name="Spatafora J."/>
            <person name="Crous P."/>
            <person name="Grigoriev I."/>
        </authorList>
    </citation>
    <scope>NUCLEOTIDE SEQUENCE</scope>
    <source>
        <strain evidence="5">CBS 161.51</strain>
    </source>
</reference>